<dbReference type="KEGG" id="tgi:RBB81_10190"/>
<feature type="domain" description="Pyrroline-5-carboxylate reductase catalytic N-terminal" evidence="2">
    <location>
        <begin position="11"/>
        <end position="83"/>
    </location>
</feature>
<evidence type="ECO:0000256" key="1">
    <source>
        <dbReference type="ARBA" id="ARBA00023002"/>
    </source>
</evidence>
<dbReference type="AlphaFoldDB" id="A0AAU7Z5S9"/>
<reference evidence="3" key="2">
    <citation type="journal article" date="2024" name="Environ. Microbiol.">
        <title>Genome analysis and description of Tunturibacter gen. nov. expands the diversity of Terriglobia in tundra soils.</title>
        <authorList>
            <person name="Messyasz A."/>
            <person name="Mannisto M.K."/>
            <person name="Kerkhof L.J."/>
            <person name="Haggblom M.M."/>
        </authorList>
    </citation>
    <scope>NUCLEOTIDE SEQUENCE</scope>
    <source>
        <strain evidence="3">M8UP39</strain>
    </source>
</reference>
<organism evidence="3">
    <name type="scientific">Tunturiibacter gelidiferens</name>
    <dbReference type="NCBI Taxonomy" id="3069689"/>
    <lineage>
        <taxon>Bacteria</taxon>
        <taxon>Pseudomonadati</taxon>
        <taxon>Acidobacteriota</taxon>
        <taxon>Terriglobia</taxon>
        <taxon>Terriglobales</taxon>
        <taxon>Acidobacteriaceae</taxon>
        <taxon>Tunturiibacter</taxon>
    </lineage>
</organism>
<dbReference type="RefSeq" id="WP_353073611.1">
    <property type="nucleotide sequence ID" value="NZ_CP132938.1"/>
</dbReference>
<proteinExistence type="predicted"/>
<evidence type="ECO:0000313" key="3">
    <source>
        <dbReference type="EMBL" id="XCB24274.1"/>
    </source>
</evidence>
<dbReference type="InterPro" id="IPR051267">
    <property type="entry name" value="STEAP_metalloreductase"/>
</dbReference>
<dbReference type="SUPFAM" id="SSF51735">
    <property type="entry name" value="NAD(P)-binding Rossmann-fold domains"/>
    <property type="match status" value="1"/>
</dbReference>
<dbReference type="GO" id="GO:0016491">
    <property type="term" value="F:oxidoreductase activity"/>
    <property type="evidence" value="ECO:0007669"/>
    <property type="project" value="UniProtKB-KW"/>
</dbReference>
<dbReference type="Gene3D" id="3.40.50.720">
    <property type="entry name" value="NAD(P)-binding Rossmann-like Domain"/>
    <property type="match status" value="1"/>
</dbReference>
<sequence length="190" mass="19700">MEVMRLHVGHFASKGIEVSLANNRGPGSLTDIVGKLGSKVKAVTVEESVLADVVILAVPFPAVPDAVSSISDWGGRIVIDATNAVDLPAFTPTNLGGRLSSKIVAEAVSGARVVKAFNTLAAAALASNPAEAGGRRVIFISSDDADAIATVSALCERLGFYPINLGRISECGRLQQFGGPFSTQNLIRID</sequence>
<reference evidence="3" key="1">
    <citation type="submission" date="2023-08" db="EMBL/GenBank/DDBJ databases">
        <authorList>
            <person name="Messyasz A."/>
            <person name="Mannisto M.K."/>
            <person name="Kerkhof L.J."/>
            <person name="Haggblom M."/>
        </authorList>
    </citation>
    <scope>NUCLEOTIDE SEQUENCE</scope>
    <source>
        <strain evidence="3">M8UP39</strain>
    </source>
</reference>
<protein>
    <submittedName>
        <fullName evidence="3">NAD(P)-binding domain-containing protein</fullName>
    </submittedName>
</protein>
<dbReference type="EMBL" id="CP132938">
    <property type="protein sequence ID" value="XCB24274.1"/>
    <property type="molecule type" value="Genomic_DNA"/>
</dbReference>
<name>A0AAU7Z5S9_9BACT</name>
<dbReference type="PANTHER" id="PTHR14239">
    <property type="entry name" value="DUDULIN-RELATED"/>
    <property type="match status" value="1"/>
</dbReference>
<dbReference type="Pfam" id="PF03807">
    <property type="entry name" value="F420_oxidored"/>
    <property type="match status" value="1"/>
</dbReference>
<gene>
    <name evidence="3" type="ORF">RBB81_10190</name>
</gene>
<keyword evidence="1" id="KW-0560">Oxidoreductase</keyword>
<accession>A0AAU7Z5S9</accession>
<evidence type="ECO:0000259" key="2">
    <source>
        <dbReference type="Pfam" id="PF03807"/>
    </source>
</evidence>
<dbReference type="InterPro" id="IPR036291">
    <property type="entry name" value="NAD(P)-bd_dom_sf"/>
</dbReference>
<dbReference type="InterPro" id="IPR028939">
    <property type="entry name" value="P5C_Rdtase_cat_N"/>
</dbReference>